<dbReference type="OrthoDB" id="1445766at2"/>
<dbReference type="PANTHER" id="PTHR43031:SF7">
    <property type="entry name" value="NITRIC OXIDE REDUCTASE FLRD-NAD(+) REDUCTASE"/>
    <property type="match status" value="1"/>
</dbReference>
<dbReference type="Gene3D" id="3.40.250.10">
    <property type="entry name" value="Rhodanese-like domain"/>
    <property type="match status" value="1"/>
</dbReference>
<reference evidence="3" key="1">
    <citation type="submission" date="2017-06" db="EMBL/GenBank/DDBJ databases">
        <authorList>
            <person name="Varghese N."/>
            <person name="Submissions S."/>
        </authorList>
    </citation>
    <scope>NUCLEOTIDE SEQUENCE [LARGE SCALE GENOMIC DNA]</scope>
    <source>
        <strain evidence="3">JCM 23211</strain>
    </source>
</reference>
<evidence type="ECO:0000313" key="3">
    <source>
        <dbReference type="Proteomes" id="UP000198327"/>
    </source>
</evidence>
<proteinExistence type="predicted"/>
<sequence length="106" mass="11224">MSSNEASLISPAQAAEAQATLIDVRSEKSRIEFGTIAAAIVVDKSDVQTEFGAQNRDRSEPIVVFCGSVKGSGPVVDELKELGYTNVSHIDGGYPAWKEQGLPTVS</sequence>
<protein>
    <submittedName>
        <fullName evidence="2">Rhodanese-related sulfurtransferase</fullName>
    </submittedName>
</protein>
<dbReference type="SMART" id="SM00450">
    <property type="entry name" value="RHOD"/>
    <property type="match status" value="1"/>
</dbReference>
<keyword evidence="3" id="KW-1185">Reference proteome</keyword>
<dbReference type="InterPro" id="IPR001763">
    <property type="entry name" value="Rhodanese-like_dom"/>
</dbReference>
<dbReference type="EMBL" id="FZOW01000004">
    <property type="protein sequence ID" value="SNS65722.1"/>
    <property type="molecule type" value="Genomic_DNA"/>
</dbReference>
<dbReference type="RefSeq" id="WP_089244987.1">
    <property type="nucleotide sequence ID" value="NZ_FZOW01000004.1"/>
</dbReference>
<organism evidence="2 3">
    <name type="scientific">Rhodococcoides kyotonense</name>
    <dbReference type="NCBI Taxonomy" id="398843"/>
    <lineage>
        <taxon>Bacteria</taxon>
        <taxon>Bacillati</taxon>
        <taxon>Actinomycetota</taxon>
        <taxon>Actinomycetes</taxon>
        <taxon>Mycobacteriales</taxon>
        <taxon>Nocardiaceae</taxon>
        <taxon>Rhodococcoides</taxon>
    </lineage>
</organism>
<dbReference type="PROSITE" id="PS50206">
    <property type="entry name" value="RHODANESE_3"/>
    <property type="match status" value="1"/>
</dbReference>
<evidence type="ECO:0000313" key="2">
    <source>
        <dbReference type="EMBL" id="SNS65722.1"/>
    </source>
</evidence>
<dbReference type="AlphaFoldDB" id="A0A239GAH5"/>
<dbReference type="SUPFAM" id="SSF52821">
    <property type="entry name" value="Rhodanese/Cell cycle control phosphatase"/>
    <property type="match status" value="1"/>
</dbReference>
<dbReference type="GO" id="GO:0016740">
    <property type="term" value="F:transferase activity"/>
    <property type="evidence" value="ECO:0007669"/>
    <property type="project" value="UniProtKB-KW"/>
</dbReference>
<gene>
    <name evidence="2" type="ORF">SAMN05421642_104123</name>
</gene>
<evidence type="ECO:0000259" key="1">
    <source>
        <dbReference type="PROSITE" id="PS50206"/>
    </source>
</evidence>
<dbReference type="Proteomes" id="UP000198327">
    <property type="component" value="Unassembled WGS sequence"/>
</dbReference>
<keyword evidence="2" id="KW-0808">Transferase</keyword>
<dbReference type="InterPro" id="IPR050229">
    <property type="entry name" value="GlpE_sulfurtransferase"/>
</dbReference>
<dbReference type="PANTHER" id="PTHR43031">
    <property type="entry name" value="FAD-DEPENDENT OXIDOREDUCTASE"/>
    <property type="match status" value="1"/>
</dbReference>
<dbReference type="InterPro" id="IPR036873">
    <property type="entry name" value="Rhodanese-like_dom_sf"/>
</dbReference>
<dbReference type="CDD" id="cd00158">
    <property type="entry name" value="RHOD"/>
    <property type="match status" value="1"/>
</dbReference>
<name>A0A239GAH5_9NOCA</name>
<accession>A0A239GAH5</accession>
<dbReference type="Pfam" id="PF00581">
    <property type="entry name" value="Rhodanese"/>
    <property type="match status" value="1"/>
</dbReference>
<feature type="domain" description="Rhodanese" evidence="1">
    <location>
        <begin position="15"/>
        <end position="106"/>
    </location>
</feature>